<dbReference type="Pfam" id="PF01833">
    <property type="entry name" value="TIG"/>
    <property type="match status" value="1"/>
</dbReference>
<dbReference type="SUPFAM" id="SSF81296">
    <property type="entry name" value="E set domains"/>
    <property type="match status" value="1"/>
</dbReference>
<organism evidence="2 3">
    <name type="scientific">Mucilaginibacter gossypiicola</name>
    <dbReference type="NCBI Taxonomy" id="551995"/>
    <lineage>
        <taxon>Bacteria</taxon>
        <taxon>Pseudomonadati</taxon>
        <taxon>Bacteroidota</taxon>
        <taxon>Sphingobacteriia</taxon>
        <taxon>Sphingobacteriales</taxon>
        <taxon>Sphingobacteriaceae</taxon>
        <taxon>Mucilaginibacter</taxon>
    </lineage>
</organism>
<dbReference type="SUPFAM" id="SSF101898">
    <property type="entry name" value="NHL repeat"/>
    <property type="match status" value="1"/>
</dbReference>
<dbReference type="PANTHER" id="PTHR13833:SF71">
    <property type="entry name" value="NHL DOMAIN-CONTAINING PROTEIN"/>
    <property type="match status" value="1"/>
</dbReference>
<sequence length="422" mass="44269">MRNFYPAKAILNFVIVAAFSTLIISCSKSQPKPPVNTEVPVTINAFVPAKGLPNTIVTITGTNFSTIVANNTVTFSGVIAKVNSVTASQMVVTVPVTATSGKIEIVSDGKKTVSATNFTVTTGTMNDYAIYSGIEIDQIKFDGTGRMFGADGTNVYEIKPGAQQVYYTKPPVSNFTGFAADATGNLYIPLGSAVLKVSPEKNVSVLAGTINDGGIIDGTGSSAKLAQSLDLPIDASGNLYYLDAACVRKITPAGVVTTIAGNKTGDRGYIDGKGNVAKFGVMTRAAVDPAGNLYVVDSDHFRIRKITSEGEVSTVIGNGLFGLTDGEGTNAQMFGPQSLVSDKEGNIFFSDADFENHLYRIRMLNKLGQVVTLISGNTISDIVNGPIGIATTSRPLGLAFDANGNLYIVNSGVHKISKVTFN</sequence>
<feature type="domain" description="IPT/TIG" evidence="1">
    <location>
        <begin position="42"/>
        <end position="119"/>
    </location>
</feature>
<name>A0A1H8Q4E5_9SPHI</name>
<keyword evidence="3" id="KW-1185">Reference proteome</keyword>
<dbReference type="Gene3D" id="2.60.40.10">
    <property type="entry name" value="Immunoglobulins"/>
    <property type="match status" value="1"/>
</dbReference>
<evidence type="ECO:0000313" key="2">
    <source>
        <dbReference type="EMBL" id="SEO48936.1"/>
    </source>
</evidence>
<gene>
    <name evidence="2" type="ORF">SAMN05192574_108268</name>
</gene>
<dbReference type="InterPro" id="IPR013783">
    <property type="entry name" value="Ig-like_fold"/>
</dbReference>
<dbReference type="Proteomes" id="UP000198942">
    <property type="component" value="Unassembled WGS sequence"/>
</dbReference>
<dbReference type="PANTHER" id="PTHR13833">
    <property type="match status" value="1"/>
</dbReference>
<dbReference type="RefSeq" id="WP_091215899.1">
    <property type="nucleotide sequence ID" value="NZ_FOCL01000008.1"/>
</dbReference>
<dbReference type="EMBL" id="FOCL01000008">
    <property type="protein sequence ID" value="SEO48936.1"/>
    <property type="molecule type" value="Genomic_DNA"/>
</dbReference>
<dbReference type="InterPro" id="IPR011042">
    <property type="entry name" value="6-blade_b-propeller_TolB-like"/>
</dbReference>
<evidence type="ECO:0000313" key="3">
    <source>
        <dbReference type="Proteomes" id="UP000198942"/>
    </source>
</evidence>
<dbReference type="STRING" id="551995.SAMN05192574_108268"/>
<dbReference type="PROSITE" id="PS51257">
    <property type="entry name" value="PROKAR_LIPOPROTEIN"/>
    <property type="match status" value="1"/>
</dbReference>
<reference evidence="3" key="1">
    <citation type="submission" date="2016-10" db="EMBL/GenBank/DDBJ databases">
        <authorList>
            <person name="Varghese N."/>
            <person name="Submissions S."/>
        </authorList>
    </citation>
    <scope>NUCLEOTIDE SEQUENCE [LARGE SCALE GENOMIC DNA]</scope>
    <source>
        <strain evidence="3">Gh-48</strain>
    </source>
</reference>
<dbReference type="AlphaFoldDB" id="A0A1H8Q4E5"/>
<proteinExistence type="predicted"/>
<dbReference type="Gene3D" id="2.120.10.30">
    <property type="entry name" value="TolB, C-terminal domain"/>
    <property type="match status" value="2"/>
</dbReference>
<dbReference type="InterPro" id="IPR014756">
    <property type="entry name" value="Ig_E-set"/>
</dbReference>
<dbReference type="InterPro" id="IPR002909">
    <property type="entry name" value="IPT_dom"/>
</dbReference>
<protein>
    <submittedName>
        <fullName evidence="2">IPT/TIG domain-containing protein</fullName>
    </submittedName>
</protein>
<evidence type="ECO:0000259" key="1">
    <source>
        <dbReference type="Pfam" id="PF01833"/>
    </source>
</evidence>
<accession>A0A1H8Q4E5</accession>
<dbReference type="OrthoDB" id="791543at2"/>